<sequence>MRFPPSASGAMKAVRGKLHFPVIMVCAITFISLLYAERTSIRLSSNPFFKIKSCSKPVAITKNKNRNATEDKLRDSILDDRGKLRDSILDDRFAFDPEECSVENGEWVFNRSIKPLYSDRSCPYLDRQVSCVKNGRPDSGYRYWQWQIEDCTLPRFDPEVTLKKLRGKRLLFVGDSLQRGQWQSLVCMVESIIPKNQKSIQRGRSHTVFRAKEYNATIEFYWAPFLVESNSDEHIIGNPRERILKVDSVAKHAKYWKGVDILAFNTYVWWMSGYTIKSYWGSFPNGEEGYEELDAPVAYRMALKTWANWVDLNINPNKTRVFFTTMSPTHMRSADWENPDGMKCFNETKPYMKKGFWGTGSDKRVMRVVSEVIRKMKVPVSVLNVTQMSNHRVDAHTKVYTETGGNLLTDEQKADVLHNSDCIHWCLPGVPDAWNQIFMAHL</sequence>
<keyword evidence="5 7" id="KW-1133">Transmembrane helix</keyword>
<evidence type="ECO:0000256" key="5">
    <source>
        <dbReference type="ARBA" id="ARBA00022989"/>
    </source>
</evidence>
<evidence type="ECO:0000256" key="2">
    <source>
        <dbReference type="ARBA" id="ARBA00007727"/>
    </source>
</evidence>
<dbReference type="GO" id="GO:0016413">
    <property type="term" value="F:O-acetyltransferase activity"/>
    <property type="evidence" value="ECO:0007669"/>
    <property type="project" value="InterPro"/>
</dbReference>
<dbReference type="InterPro" id="IPR029962">
    <property type="entry name" value="TBL"/>
</dbReference>
<evidence type="ECO:0000256" key="7">
    <source>
        <dbReference type="SAM" id="Phobius"/>
    </source>
</evidence>
<name>A0A540M6U8_MALBA</name>
<proteinExistence type="inferred from homology"/>
<gene>
    <name evidence="10" type="ORF">C1H46_020056</name>
</gene>
<comment type="subcellular location">
    <subcellularLocation>
        <location evidence="1">Membrane</location>
        <topology evidence="1">Single-pass membrane protein</topology>
    </subcellularLocation>
</comment>
<dbReference type="PANTHER" id="PTHR32285">
    <property type="entry name" value="PROTEIN TRICHOME BIREFRINGENCE-LIKE 9-RELATED"/>
    <property type="match status" value="1"/>
</dbReference>
<dbReference type="AlphaFoldDB" id="A0A540M6U8"/>
<reference evidence="10 11" key="1">
    <citation type="journal article" date="2019" name="G3 (Bethesda)">
        <title>Sequencing of a Wild Apple (Malus baccata) Genome Unravels the Differences Between Cultivated and Wild Apple Species Regarding Disease Resistance and Cold Tolerance.</title>
        <authorList>
            <person name="Chen X."/>
        </authorList>
    </citation>
    <scope>NUCLEOTIDE SEQUENCE [LARGE SCALE GENOMIC DNA]</scope>
    <source>
        <strain evidence="11">cv. Shandingzi</strain>
        <tissue evidence="10">Leaves</tissue>
    </source>
</reference>
<comment type="similarity">
    <text evidence="2">Belongs to the PC-esterase family. TBL subfamily.</text>
</comment>
<dbReference type="PANTHER" id="PTHR32285:SF7">
    <property type="entry name" value="PROTEIN TRICHOME BIREFRINGENCE-LIKE 3"/>
    <property type="match status" value="1"/>
</dbReference>
<dbReference type="GO" id="GO:0016020">
    <property type="term" value="C:membrane"/>
    <property type="evidence" value="ECO:0007669"/>
    <property type="project" value="UniProtKB-SubCell"/>
</dbReference>
<dbReference type="Pfam" id="PF13839">
    <property type="entry name" value="PC-Esterase"/>
    <property type="match status" value="1"/>
</dbReference>
<feature type="domain" description="Trichome birefringence-like C-terminal" evidence="8">
    <location>
        <begin position="153"/>
        <end position="440"/>
    </location>
</feature>
<dbReference type="Pfam" id="PF14416">
    <property type="entry name" value="PMR5N"/>
    <property type="match status" value="1"/>
</dbReference>
<evidence type="ECO:0000256" key="1">
    <source>
        <dbReference type="ARBA" id="ARBA00004167"/>
    </source>
</evidence>
<evidence type="ECO:0000256" key="4">
    <source>
        <dbReference type="ARBA" id="ARBA00022968"/>
    </source>
</evidence>
<dbReference type="InterPro" id="IPR025846">
    <property type="entry name" value="TBL_N"/>
</dbReference>
<dbReference type="GO" id="GO:0005794">
    <property type="term" value="C:Golgi apparatus"/>
    <property type="evidence" value="ECO:0007669"/>
    <property type="project" value="TreeGrafter"/>
</dbReference>
<feature type="transmembrane region" description="Helical" evidence="7">
    <location>
        <begin position="18"/>
        <end position="36"/>
    </location>
</feature>
<keyword evidence="6 7" id="KW-0472">Membrane</keyword>
<evidence type="ECO:0000256" key="6">
    <source>
        <dbReference type="ARBA" id="ARBA00023136"/>
    </source>
</evidence>
<keyword evidence="3 7" id="KW-0812">Transmembrane</keyword>
<evidence type="ECO:0000259" key="9">
    <source>
        <dbReference type="Pfam" id="PF14416"/>
    </source>
</evidence>
<evidence type="ECO:0000259" key="8">
    <source>
        <dbReference type="Pfam" id="PF13839"/>
    </source>
</evidence>
<accession>A0A540M6U8</accession>
<feature type="domain" description="Trichome birefringence-like N-terminal" evidence="9">
    <location>
        <begin position="98"/>
        <end position="151"/>
    </location>
</feature>
<comment type="caution">
    <text evidence="10">The sequence shown here is derived from an EMBL/GenBank/DDBJ whole genome shotgun (WGS) entry which is preliminary data.</text>
</comment>
<dbReference type="EMBL" id="VIEB01000347">
    <property type="protein sequence ID" value="TQD94242.1"/>
    <property type="molecule type" value="Genomic_DNA"/>
</dbReference>
<dbReference type="InterPro" id="IPR026057">
    <property type="entry name" value="TBL_C"/>
</dbReference>
<evidence type="ECO:0000256" key="3">
    <source>
        <dbReference type="ARBA" id="ARBA00022692"/>
    </source>
</evidence>
<dbReference type="STRING" id="106549.A0A540M6U8"/>
<protein>
    <submittedName>
        <fullName evidence="10">Uncharacterized protein</fullName>
    </submittedName>
</protein>
<keyword evidence="4" id="KW-0735">Signal-anchor</keyword>
<evidence type="ECO:0000313" key="11">
    <source>
        <dbReference type="Proteomes" id="UP000315295"/>
    </source>
</evidence>
<organism evidence="10 11">
    <name type="scientific">Malus baccata</name>
    <name type="common">Siberian crab apple</name>
    <name type="synonym">Pyrus baccata</name>
    <dbReference type="NCBI Taxonomy" id="106549"/>
    <lineage>
        <taxon>Eukaryota</taxon>
        <taxon>Viridiplantae</taxon>
        <taxon>Streptophyta</taxon>
        <taxon>Embryophyta</taxon>
        <taxon>Tracheophyta</taxon>
        <taxon>Spermatophyta</taxon>
        <taxon>Magnoliopsida</taxon>
        <taxon>eudicotyledons</taxon>
        <taxon>Gunneridae</taxon>
        <taxon>Pentapetalae</taxon>
        <taxon>rosids</taxon>
        <taxon>fabids</taxon>
        <taxon>Rosales</taxon>
        <taxon>Rosaceae</taxon>
        <taxon>Amygdaloideae</taxon>
        <taxon>Maleae</taxon>
        <taxon>Malus</taxon>
    </lineage>
</organism>
<evidence type="ECO:0000313" key="10">
    <source>
        <dbReference type="EMBL" id="TQD94242.1"/>
    </source>
</evidence>
<keyword evidence="11" id="KW-1185">Reference proteome</keyword>
<dbReference type="Proteomes" id="UP000315295">
    <property type="component" value="Unassembled WGS sequence"/>
</dbReference>